<evidence type="ECO:0000256" key="2">
    <source>
        <dbReference type="ARBA" id="ARBA00022737"/>
    </source>
</evidence>
<dbReference type="SMART" id="SM00042">
    <property type="entry name" value="CUB"/>
    <property type="match status" value="2"/>
</dbReference>
<dbReference type="PROSITE" id="PS01180">
    <property type="entry name" value="CUB"/>
    <property type="match status" value="3"/>
</dbReference>
<dbReference type="Proteomes" id="UP000299084">
    <property type="component" value="Unassembled WGS sequence"/>
</dbReference>
<sequence>MEGSFSYMSPDVGYVHDVSCFWVIRTEEGKVLRMTFTFFQLESANNCPHEFLQIHDGDSSAAFQLGRFCGSSPPDELLSSDNALYFHFYSEHLRNERGFTIRWETQSPECGGTLTGTYGSIKSPGYPGKYPPGRDCVWRVITSPDLLITFTFGTLSLEHHDDCSKDYLEIRDGPLHQDPLLGKLCTTLSAPPLQTTGPFARVHFHSDSQINDQGFHITYLTSPSDLHCGGNYTDPEGLLSADLSGPFMHNRQCIYTIKQPLGEKIQVNFTHMELESQSGCSLNYIEVTSAT</sequence>
<evidence type="ECO:0000256" key="4">
    <source>
        <dbReference type="ARBA" id="ARBA00023180"/>
    </source>
</evidence>
<protein>
    <submittedName>
        <fullName evidence="7">Cubilin</fullName>
    </submittedName>
</protein>
<keyword evidence="8" id="KW-1185">Reference proteome</keyword>
<dbReference type="EMBL" id="JWIN03000035">
    <property type="protein sequence ID" value="KAB1253784.1"/>
    <property type="molecule type" value="Genomic_DNA"/>
</dbReference>
<feature type="domain" description="CUB" evidence="6">
    <location>
        <begin position="228"/>
        <end position="291"/>
    </location>
</feature>
<feature type="domain" description="CUB" evidence="6">
    <location>
        <begin position="110"/>
        <end position="222"/>
    </location>
</feature>
<gene>
    <name evidence="7" type="primary">Cubilin</name>
    <name evidence="7" type="ORF">Cadr_000026826</name>
</gene>
<comment type="caution">
    <text evidence="7">The sequence shown here is derived from an EMBL/GenBank/DDBJ whole genome shotgun (WGS) entry which is preliminary data.</text>
</comment>
<dbReference type="FunFam" id="2.60.120.290:FF:000005">
    <property type="entry name" value="Procollagen C-endopeptidase enhancer 1"/>
    <property type="match status" value="1"/>
</dbReference>
<name>A0A5N4C5X0_CAMDR</name>
<feature type="domain" description="CUB" evidence="6">
    <location>
        <begin position="1"/>
        <end position="106"/>
    </location>
</feature>
<evidence type="ECO:0000313" key="8">
    <source>
        <dbReference type="Proteomes" id="UP000299084"/>
    </source>
</evidence>
<dbReference type="Gene3D" id="2.60.120.290">
    <property type="entry name" value="Spermadhesin, CUB domain"/>
    <property type="match status" value="3"/>
</dbReference>
<dbReference type="SUPFAM" id="SSF49854">
    <property type="entry name" value="Spermadhesin, CUB domain"/>
    <property type="match status" value="3"/>
</dbReference>
<keyword evidence="3" id="KW-1015">Disulfide bond</keyword>
<dbReference type="AlphaFoldDB" id="A0A5N4C5X0"/>
<keyword evidence="4" id="KW-0325">Glycoprotein</keyword>
<evidence type="ECO:0000256" key="1">
    <source>
        <dbReference type="ARBA" id="ARBA00022729"/>
    </source>
</evidence>
<organism evidence="7 8">
    <name type="scientific">Camelus dromedarius</name>
    <name type="common">Dromedary</name>
    <name type="synonym">Arabian camel</name>
    <dbReference type="NCBI Taxonomy" id="9838"/>
    <lineage>
        <taxon>Eukaryota</taxon>
        <taxon>Metazoa</taxon>
        <taxon>Chordata</taxon>
        <taxon>Craniata</taxon>
        <taxon>Vertebrata</taxon>
        <taxon>Euteleostomi</taxon>
        <taxon>Mammalia</taxon>
        <taxon>Eutheria</taxon>
        <taxon>Laurasiatheria</taxon>
        <taxon>Artiodactyla</taxon>
        <taxon>Tylopoda</taxon>
        <taxon>Camelidae</taxon>
        <taxon>Camelus</taxon>
    </lineage>
</organism>
<keyword evidence="2" id="KW-0677">Repeat</keyword>
<evidence type="ECO:0000259" key="6">
    <source>
        <dbReference type="PROSITE" id="PS01180"/>
    </source>
</evidence>
<evidence type="ECO:0000256" key="3">
    <source>
        <dbReference type="ARBA" id="ARBA00023157"/>
    </source>
</evidence>
<accession>A0A5N4C5X0</accession>
<dbReference type="InterPro" id="IPR035914">
    <property type="entry name" value="Sperma_CUB_dom_sf"/>
</dbReference>
<evidence type="ECO:0000256" key="5">
    <source>
        <dbReference type="PROSITE-ProRule" id="PRU00059"/>
    </source>
</evidence>
<dbReference type="PANTHER" id="PTHR24254:SF6">
    <property type="entry name" value="CUBILIN"/>
    <property type="match status" value="1"/>
</dbReference>
<evidence type="ECO:0000313" key="7">
    <source>
        <dbReference type="EMBL" id="KAB1253784.1"/>
    </source>
</evidence>
<dbReference type="InterPro" id="IPR000859">
    <property type="entry name" value="CUB_dom"/>
</dbReference>
<dbReference type="CDD" id="cd00041">
    <property type="entry name" value="CUB"/>
    <property type="match status" value="3"/>
</dbReference>
<reference evidence="7 8" key="1">
    <citation type="journal article" date="2019" name="Mol. Ecol. Resour.">
        <title>Improving Illumina assemblies with Hi-C and long reads: an example with the North African dromedary.</title>
        <authorList>
            <person name="Elbers J.P."/>
            <person name="Rogers M.F."/>
            <person name="Perelman P.L."/>
            <person name="Proskuryakova A.A."/>
            <person name="Serdyukova N.A."/>
            <person name="Johnson W.E."/>
            <person name="Horin P."/>
            <person name="Corander J."/>
            <person name="Murphy D."/>
            <person name="Burger P.A."/>
        </authorList>
    </citation>
    <scope>NUCLEOTIDE SEQUENCE [LARGE SCALE GENOMIC DNA]</scope>
    <source>
        <strain evidence="7">Drom800</strain>
        <tissue evidence="7">Blood</tissue>
    </source>
</reference>
<dbReference type="InterPro" id="IPR051659">
    <property type="entry name" value="Serine_Protease_S1-Domain"/>
</dbReference>
<dbReference type="FunFam" id="2.60.120.290:FF:000013">
    <property type="entry name" value="Membrane frizzled-related protein"/>
    <property type="match status" value="1"/>
</dbReference>
<keyword evidence="1" id="KW-0732">Signal</keyword>
<dbReference type="PANTHER" id="PTHR24254">
    <property type="entry name" value="PROTHROMBIN"/>
    <property type="match status" value="1"/>
</dbReference>
<comment type="caution">
    <text evidence="5">Lacks conserved residue(s) required for the propagation of feature annotation.</text>
</comment>
<proteinExistence type="predicted"/>
<dbReference type="Pfam" id="PF00431">
    <property type="entry name" value="CUB"/>
    <property type="match status" value="3"/>
</dbReference>